<dbReference type="OrthoDB" id="5808124at2759"/>
<dbReference type="SUPFAM" id="SSF53187">
    <property type="entry name" value="Zn-dependent exopeptidases"/>
    <property type="match status" value="1"/>
</dbReference>
<evidence type="ECO:0000256" key="2">
    <source>
        <dbReference type="PROSITE-ProRule" id="PRU01379"/>
    </source>
</evidence>
<dbReference type="EMBL" id="OU898276">
    <property type="protein sequence ID" value="CAG9826284.1"/>
    <property type="molecule type" value="Genomic_DNA"/>
</dbReference>
<protein>
    <recommendedName>
        <fullName evidence="3">Peptidase M14 domain-containing protein</fullName>
    </recommendedName>
</protein>
<evidence type="ECO:0000313" key="4">
    <source>
        <dbReference type="EMBL" id="CAG9826284.1"/>
    </source>
</evidence>
<evidence type="ECO:0000313" key="5">
    <source>
        <dbReference type="Proteomes" id="UP001153709"/>
    </source>
</evidence>
<dbReference type="AlphaFoldDB" id="A0A9N9SNP8"/>
<sequence>MQISFVLFTNLHEGDLVANYPYDDSRSGRQTPDDDTLRHSALSYSFYHADMEDVKQKGCSDYESQDFPKQGGIMK</sequence>
<proteinExistence type="inferred from homology"/>
<name>A0A9N9SNP8_DIABA</name>
<dbReference type="PROSITE" id="PS52035">
    <property type="entry name" value="PEPTIDASE_M14"/>
    <property type="match status" value="1"/>
</dbReference>
<dbReference type="PANTHER" id="PTHR11532">
    <property type="entry name" value="PROTEASE M14 CARBOXYPEPTIDASE"/>
    <property type="match status" value="1"/>
</dbReference>
<dbReference type="GO" id="GO:0006518">
    <property type="term" value="P:peptide metabolic process"/>
    <property type="evidence" value="ECO:0007669"/>
    <property type="project" value="TreeGrafter"/>
</dbReference>
<dbReference type="GO" id="GO:0005615">
    <property type="term" value="C:extracellular space"/>
    <property type="evidence" value="ECO:0007669"/>
    <property type="project" value="TreeGrafter"/>
</dbReference>
<organism evidence="4 5">
    <name type="scientific">Diabrotica balteata</name>
    <name type="common">Banded cucumber beetle</name>
    <dbReference type="NCBI Taxonomy" id="107213"/>
    <lineage>
        <taxon>Eukaryota</taxon>
        <taxon>Metazoa</taxon>
        <taxon>Ecdysozoa</taxon>
        <taxon>Arthropoda</taxon>
        <taxon>Hexapoda</taxon>
        <taxon>Insecta</taxon>
        <taxon>Pterygota</taxon>
        <taxon>Neoptera</taxon>
        <taxon>Endopterygota</taxon>
        <taxon>Coleoptera</taxon>
        <taxon>Polyphaga</taxon>
        <taxon>Cucujiformia</taxon>
        <taxon>Chrysomeloidea</taxon>
        <taxon>Chrysomelidae</taxon>
        <taxon>Galerucinae</taxon>
        <taxon>Diabroticina</taxon>
        <taxon>Diabroticites</taxon>
        <taxon>Diabrotica</taxon>
    </lineage>
</organism>
<keyword evidence="5" id="KW-1185">Reference proteome</keyword>
<dbReference type="GO" id="GO:0008270">
    <property type="term" value="F:zinc ion binding"/>
    <property type="evidence" value="ECO:0007669"/>
    <property type="project" value="InterPro"/>
</dbReference>
<feature type="domain" description="Peptidase M14" evidence="3">
    <location>
        <begin position="1"/>
        <end position="75"/>
    </location>
</feature>
<dbReference type="InterPro" id="IPR000834">
    <property type="entry name" value="Peptidase_M14"/>
</dbReference>
<accession>A0A9N9SNP8</accession>
<comment type="caution">
    <text evidence="2">Lacks conserved residue(s) required for the propagation of feature annotation.</text>
</comment>
<comment type="similarity">
    <text evidence="1 2">Belongs to the peptidase M14 family.</text>
</comment>
<evidence type="ECO:0000256" key="1">
    <source>
        <dbReference type="ARBA" id="ARBA00005988"/>
    </source>
</evidence>
<dbReference type="Proteomes" id="UP001153709">
    <property type="component" value="Chromosome 1"/>
</dbReference>
<dbReference type="GO" id="GO:0004181">
    <property type="term" value="F:metallocarboxypeptidase activity"/>
    <property type="evidence" value="ECO:0007669"/>
    <property type="project" value="InterPro"/>
</dbReference>
<dbReference type="GO" id="GO:0016485">
    <property type="term" value="P:protein processing"/>
    <property type="evidence" value="ECO:0007669"/>
    <property type="project" value="TreeGrafter"/>
</dbReference>
<gene>
    <name evidence="4" type="ORF">DIABBA_LOCUS414</name>
</gene>
<dbReference type="Gene3D" id="3.40.630.10">
    <property type="entry name" value="Zn peptidases"/>
    <property type="match status" value="1"/>
</dbReference>
<reference evidence="4" key="1">
    <citation type="submission" date="2022-01" db="EMBL/GenBank/DDBJ databases">
        <authorList>
            <person name="King R."/>
        </authorList>
    </citation>
    <scope>NUCLEOTIDE SEQUENCE</scope>
</reference>
<evidence type="ECO:0000259" key="3">
    <source>
        <dbReference type="PROSITE" id="PS52035"/>
    </source>
</evidence>
<dbReference type="Pfam" id="PF00246">
    <property type="entry name" value="Peptidase_M14"/>
    <property type="match status" value="1"/>
</dbReference>
<dbReference type="PANTHER" id="PTHR11532:SF93">
    <property type="entry name" value="CARBOXYPEPTIDASE E"/>
    <property type="match status" value="1"/>
</dbReference>
<dbReference type="InterPro" id="IPR050753">
    <property type="entry name" value="Peptidase_M14_domain"/>
</dbReference>